<feature type="chain" id="PRO_5007274917" description="Imelysin-like domain-containing protein" evidence="3">
    <location>
        <begin position="20"/>
        <end position="442"/>
    </location>
</feature>
<accession>A0A127M1E3</accession>
<feature type="domain" description="Imelysin-like" evidence="4">
    <location>
        <begin position="53"/>
        <end position="419"/>
    </location>
</feature>
<organism evidence="5 6">
    <name type="scientific">Zhongshania aliphaticivorans</name>
    <dbReference type="NCBI Taxonomy" id="1470434"/>
    <lineage>
        <taxon>Bacteria</taxon>
        <taxon>Pseudomonadati</taxon>
        <taxon>Pseudomonadota</taxon>
        <taxon>Gammaproteobacteria</taxon>
        <taxon>Cellvibrionales</taxon>
        <taxon>Spongiibacteraceae</taxon>
        <taxon>Zhongshania</taxon>
    </lineage>
</organism>
<dbReference type="InterPro" id="IPR018976">
    <property type="entry name" value="Imelysin-like"/>
</dbReference>
<dbReference type="AlphaFoldDB" id="A0A127M1E3"/>
<evidence type="ECO:0000256" key="2">
    <source>
        <dbReference type="ARBA" id="ARBA00022729"/>
    </source>
</evidence>
<dbReference type="EMBL" id="CP014544">
    <property type="protein sequence ID" value="AMO67041.1"/>
    <property type="molecule type" value="Genomic_DNA"/>
</dbReference>
<dbReference type="GO" id="GO:0030313">
    <property type="term" value="C:cell envelope"/>
    <property type="evidence" value="ECO:0007669"/>
    <property type="project" value="UniProtKB-SubCell"/>
</dbReference>
<evidence type="ECO:0000256" key="1">
    <source>
        <dbReference type="ARBA" id="ARBA00004196"/>
    </source>
</evidence>
<protein>
    <recommendedName>
        <fullName evidence="4">Imelysin-like domain-containing protein</fullName>
    </recommendedName>
</protein>
<dbReference type="Gene3D" id="1.20.1420.20">
    <property type="entry name" value="M75 peptidase, HXXE motif"/>
    <property type="match status" value="1"/>
</dbReference>
<feature type="signal peptide" evidence="3">
    <location>
        <begin position="1"/>
        <end position="19"/>
    </location>
</feature>
<dbReference type="Pfam" id="PF09375">
    <property type="entry name" value="Peptidase_M75"/>
    <property type="match status" value="1"/>
</dbReference>
<reference evidence="5 6" key="1">
    <citation type="submission" date="2015-12" db="EMBL/GenBank/DDBJ databases">
        <authorList>
            <person name="Shamseldin A."/>
            <person name="Moawad H."/>
            <person name="Abd El-Rahim W.M."/>
            <person name="Sadowsky M.J."/>
        </authorList>
    </citation>
    <scope>NUCLEOTIDE SEQUENCE [LARGE SCALE GENOMIC DNA]</scope>
    <source>
        <strain evidence="5 6">SM2</strain>
    </source>
</reference>
<evidence type="ECO:0000256" key="3">
    <source>
        <dbReference type="SAM" id="SignalP"/>
    </source>
</evidence>
<dbReference type="Proteomes" id="UP000074119">
    <property type="component" value="Chromosome"/>
</dbReference>
<evidence type="ECO:0000259" key="4">
    <source>
        <dbReference type="Pfam" id="PF09375"/>
    </source>
</evidence>
<name>A0A127M1E3_9GAMM</name>
<evidence type="ECO:0000313" key="5">
    <source>
        <dbReference type="EMBL" id="AMO67041.1"/>
    </source>
</evidence>
<dbReference type="InterPro" id="IPR038352">
    <property type="entry name" value="Imelysin_sf"/>
</dbReference>
<dbReference type="CDD" id="cd14657">
    <property type="entry name" value="Imelysin_IrpA-like"/>
    <property type="match status" value="1"/>
</dbReference>
<gene>
    <name evidence="5" type="ORF">AZF00_01410</name>
</gene>
<keyword evidence="2 3" id="KW-0732">Signal</keyword>
<dbReference type="KEGG" id="zal:AZF00_01410"/>
<sequence length="442" mass="49323">MRILLGRSMHIFLRKPARAYILALLAVLLNSACAPSPREEEKRAVLAAYRQQAYAIYDDAYVAAKQLYMAVIELQTNPSDASLEKARNAWREARVPYSQSEALRFGNWFVDEWEKGINSWPLDEGFIDYVDRYYRVSASNEWAHANLISSNVIYAAGRQVPINYIVIRQLQMLELSSGIESNIATGYHALEFMLWGQDRHGNSQGAGERPWTDFSLDPSLCSDGDRLASGIESCRKRGEFLQAQSLHILSKLKEMRGYWAPGDGNAGDRLQKSPVNEGLNRVLFGLAAMSAEELAGERMHVALMTNSPEEEQDCFSDDTHNSLWYNALGIENFYYGRYKGRSAIDLEAQSLAALATEYYPALAREIDAGFSETKAAMKVIWEAGNNGEQYVDQLIAPGNAAGHVLLQRGIRGLQTQANLLGKLALKLGFELKDPASFSALDQ</sequence>
<proteinExistence type="predicted"/>
<evidence type="ECO:0000313" key="6">
    <source>
        <dbReference type="Proteomes" id="UP000074119"/>
    </source>
</evidence>
<comment type="subcellular location">
    <subcellularLocation>
        <location evidence="1">Cell envelope</location>
    </subcellularLocation>
</comment>
<dbReference type="STRING" id="1470434.AZF00_01410"/>